<evidence type="ECO:0000256" key="9">
    <source>
        <dbReference type="RuleBase" id="RU363039"/>
    </source>
</evidence>
<evidence type="ECO:0000256" key="2">
    <source>
        <dbReference type="ARBA" id="ARBA00012838"/>
    </source>
</evidence>
<dbReference type="InParanoid" id="I3TEU2"/>
<dbReference type="Gene3D" id="1.10.730.10">
    <property type="entry name" value="Isoleucyl-tRNA Synthetase, Domain 1"/>
    <property type="match status" value="1"/>
</dbReference>
<evidence type="ECO:0000259" key="11">
    <source>
        <dbReference type="Pfam" id="PF19303"/>
    </source>
</evidence>
<dbReference type="CDD" id="cd07957">
    <property type="entry name" value="Anticodon_Ia_Met"/>
    <property type="match status" value="1"/>
</dbReference>
<keyword evidence="5 9" id="KW-0067">ATP-binding</keyword>
<dbReference type="GO" id="GO:0004825">
    <property type="term" value="F:methionine-tRNA ligase activity"/>
    <property type="evidence" value="ECO:0007669"/>
    <property type="project" value="UniProtKB-EC"/>
</dbReference>
<dbReference type="Pfam" id="PF19303">
    <property type="entry name" value="Anticodon_3"/>
    <property type="match status" value="1"/>
</dbReference>
<evidence type="ECO:0000256" key="3">
    <source>
        <dbReference type="ARBA" id="ARBA00022598"/>
    </source>
</evidence>
<dbReference type="eggNOG" id="arCOG00810">
    <property type="taxonomic scope" value="Archaea"/>
</dbReference>
<evidence type="ECO:0000256" key="1">
    <source>
        <dbReference type="ARBA" id="ARBA00004496"/>
    </source>
</evidence>
<dbReference type="GeneID" id="13013173"/>
<name>I3TEU2_THEC1</name>
<feature type="domain" description="Methionyl/Leucyl tRNA synthetase" evidence="10">
    <location>
        <begin position="5"/>
        <end position="136"/>
    </location>
</feature>
<organism evidence="12 13">
    <name type="scientific">Thermogladius calderae (strain DSM 22663 / VKM B-2946 / 1633)</name>
    <dbReference type="NCBI Taxonomy" id="1184251"/>
    <lineage>
        <taxon>Archaea</taxon>
        <taxon>Thermoproteota</taxon>
        <taxon>Thermoprotei</taxon>
        <taxon>Desulfurococcales</taxon>
        <taxon>Desulfurococcaceae</taxon>
        <taxon>Thermogladius</taxon>
    </lineage>
</organism>
<dbReference type="Gene3D" id="2.170.220.10">
    <property type="match status" value="1"/>
</dbReference>
<dbReference type="InterPro" id="IPR023457">
    <property type="entry name" value="Met-tRNA_synth_2"/>
</dbReference>
<dbReference type="InterPro" id="IPR015413">
    <property type="entry name" value="Methionyl/Leucyl_tRNA_Synth"/>
</dbReference>
<dbReference type="SUPFAM" id="SSF47323">
    <property type="entry name" value="Anticodon-binding domain of a subclass of class I aminoacyl-tRNA synthetases"/>
    <property type="match status" value="1"/>
</dbReference>
<keyword evidence="7 9" id="KW-0030">Aminoacyl-tRNA synthetase</keyword>
<dbReference type="OrthoDB" id="371856at2157"/>
<dbReference type="EC" id="6.1.1.10" evidence="2"/>
<evidence type="ECO:0000313" key="12">
    <source>
        <dbReference type="EMBL" id="AFK51280.1"/>
    </source>
</evidence>
<keyword evidence="4 9" id="KW-0547">Nucleotide-binding</keyword>
<dbReference type="Gene3D" id="3.40.50.620">
    <property type="entry name" value="HUPs"/>
    <property type="match status" value="1"/>
</dbReference>
<evidence type="ECO:0000256" key="5">
    <source>
        <dbReference type="ARBA" id="ARBA00022840"/>
    </source>
</evidence>
<keyword evidence="13" id="KW-1185">Reference proteome</keyword>
<dbReference type="InterPro" id="IPR041872">
    <property type="entry name" value="Anticodon_Met"/>
</dbReference>
<dbReference type="InterPro" id="IPR033911">
    <property type="entry name" value="MetRS_core"/>
</dbReference>
<evidence type="ECO:0000256" key="8">
    <source>
        <dbReference type="ARBA" id="ARBA00030904"/>
    </source>
</evidence>
<dbReference type="KEGG" id="thg:TCELL_0856"/>
<evidence type="ECO:0000256" key="6">
    <source>
        <dbReference type="ARBA" id="ARBA00022917"/>
    </source>
</evidence>
<sequence length="513" mass="59110">MERLYITTPIYYPNAPPHIGHAYTTVYADVLARYNRLVGRKVFFLTGNDEHGLKIQRAAEKEGITPKEFVDKMAGVYRQYWVMLNISYDHFIRTTDSYHEKVVSEAFKRLHEKGLIYKAKYAGWYCVDCERYYSPGEYVLVDDKPHCPIHNKPLEWLEEETYYFKLSEFKDYVTKTLSETDIVYPPSYAKEVLNRVQAEGLRDVSVARPKDRVAWGIPVPFDPDYTIYVWFDALLNYVSGIGYLTDDARFQEYWPNVHHVIGKDILWFHTVVWFSLLKALDISPPRRLIVHSFLINRGLKIGKSAGNVIPIEFLVERYNGSDGARYVLMKLFNLDKDVEVTIDLMDSIYNSELADTYGNLVRRVGVLAAKKVKGKVYRRDVDKKIEESIETALGKYVEDMESLEVSKALSEVQELGKALNTYINEVKPWEKSDPSKELYSLLEGIRAVTVMLSPVTPRASTVISESFGFKLVSPRDFKVGSVERYNIVEAPILFRKVQARRESQSGEESPPSS</sequence>
<dbReference type="SUPFAM" id="SSF52374">
    <property type="entry name" value="Nucleotidylyl transferase"/>
    <property type="match status" value="1"/>
</dbReference>
<accession>I3TEU2</accession>
<reference evidence="12 13" key="1">
    <citation type="journal article" date="2012" name="J. Bacteriol.">
        <title>Complete genome sequence of the hyperthermophilic cellulolytic Crenarchaeon 'Thermogladius cellulolyticus' 1633.</title>
        <authorList>
            <person name="Mardanov A.V."/>
            <person name="Kochetkova T.V."/>
            <person name="Beletsky A.V."/>
            <person name="Bonch-Osmolovskaya E.A."/>
            <person name="Ravin N.V."/>
            <person name="Skryabin K.G."/>
        </authorList>
    </citation>
    <scope>NUCLEOTIDE SEQUENCE [LARGE SCALE GENOMIC DNA]</scope>
    <source>
        <strain evidence="13">DSM 22663 / VKM B-2946 / 1633</strain>
    </source>
</reference>
<dbReference type="NCBIfam" id="TIGR00398">
    <property type="entry name" value="metG"/>
    <property type="match status" value="1"/>
</dbReference>
<dbReference type="EMBL" id="CP003531">
    <property type="protein sequence ID" value="AFK51280.1"/>
    <property type="molecule type" value="Genomic_DNA"/>
</dbReference>
<feature type="domain" description="Methionyl-tRNA synthetase anticodon-binding" evidence="11">
    <location>
        <begin position="381"/>
        <end position="470"/>
    </location>
</feature>
<keyword evidence="3 9" id="KW-0436">Ligase</keyword>
<dbReference type="PANTHER" id="PTHR43326">
    <property type="entry name" value="METHIONYL-TRNA SYNTHETASE"/>
    <property type="match status" value="1"/>
</dbReference>
<dbReference type="InterPro" id="IPR014729">
    <property type="entry name" value="Rossmann-like_a/b/a_fold"/>
</dbReference>
<evidence type="ECO:0000259" key="10">
    <source>
        <dbReference type="Pfam" id="PF09334"/>
    </source>
</evidence>
<dbReference type="GO" id="GO:0005524">
    <property type="term" value="F:ATP binding"/>
    <property type="evidence" value="ECO:0007669"/>
    <property type="project" value="UniProtKB-KW"/>
</dbReference>
<evidence type="ECO:0000256" key="4">
    <source>
        <dbReference type="ARBA" id="ARBA00022741"/>
    </source>
</evidence>
<dbReference type="AlphaFoldDB" id="I3TEU2"/>
<dbReference type="CDD" id="cd00814">
    <property type="entry name" value="MetRS_core"/>
    <property type="match status" value="1"/>
</dbReference>
<dbReference type="FunFam" id="2.170.220.10:FF:000003">
    <property type="entry name" value="Methionine--tRNA ligase"/>
    <property type="match status" value="1"/>
</dbReference>
<dbReference type="HOGENOM" id="CLU_009710_9_4_2"/>
<comment type="subcellular location">
    <subcellularLocation>
        <location evidence="1">Cytoplasm</location>
    </subcellularLocation>
</comment>
<evidence type="ECO:0000313" key="13">
    <source>
        <dbReference type="Proteomes" id="UP000005270"/>
    </source>
</evidence>
<dbReference type="PROSITE" id="PS00178">
    <property type="entry name" value="AA_TRNA_LIGASE_I"/>
    <property type="match status" value="1"/>
</dbReference>
<dbReference type="PRINTS" id="PR01041">
    <property type="entry name" value="TRNASYNTHMET"/>
</dbReference>
<dbReference type="Proteomes" id="UP000005270">
    <property type="component" value="Chromosome"/>
</dbReference>
<dbReference type="RefSeq" id="WP_014737530.1">
    <property type="nucleotide sequence ID" value="NC_017954.1"/>
</dbReference>
<keyword evidence="6 9" id="KW-0648">Protein biosynthesis</keyword>
<dbReference type="STRING" id="1184251.TCELL_0856"/>
<dbReference type="GO" id="GO:0005737">
    <property type="term" value="C:cytoplasm"/>
    <property type="evidence" value="ECO:0007669"/>
    <property type="project" value="UniProtKB-SubCell"/>
</dbReference>
<evidence type="ECO:0000256" key="7">
    <source>
        <dbReference type="ARBA" id="ARBA00023146"/>
    </source>
</evidence>
<dbReference type="FunCoup" id="I3TEU2">
    <property type="interactions" value="228"/>
</dbReference>
<gene>
    <name evidence="12" type="ordered locus">TCELL_0856</name>
</gene>
<proteinExistence type="inferred from homology"/>
<dbReference type="InterPro" id="IPR009080">
    <property type="entry name" value="tRNAsynth_Ia_anticodon-bd"/>
</dbReference>
<comment type="similarity">
    <text evidence="9">Belongs to the class-I aminoacyl-tRNA synthetase family.</text>
</comment>
<dbReference type="InterPro" id="IPR001412">
    <property type="entry name" value="aa-tRNA-synth_I_CS"/>
</dbReference>
<dbReference type="GO" id="GO:0006431">
    <property type="term" value="P:methionyl-tRNA aminoacylation"/>
    <property type="evidence" value="ECO:0007669"/>
    <property type="project" value="InterPro"/>
</dbReference>
<feature type="domain" description="Methionyl/Leucyl tRNA synthetase" evidence="10">
    <location>
        <begin position="144"/>
        <end position="364"/>
    </location>
</feature>
<dbReference type="PANTHER" id="PTHR43326:SF1">
    <property type="entry name" value="METHIONINE--TRNA LIGASE, MITOCHONDRIAL"/>
    <property type="match status" value="1"/>
</dbReference>
<dbReference type="InterPro" id="IPR014758">
    <property type="entry name" value="Met-tRNA_synth"/>
</dbReference>
<protein>
    <recommendedName>
        <fullName evidence="2">methionine--tRNA ligase</fullName>
        <ecNumber evidence="2">6.1.1.10</ecNumber>
    </recommendedName>
    <alternativeName>
        <fullName evidence="8">Methionyl-tRNA synthetase</fullName>
    </alternativeName>
</protein>
<dbReference type="Pfam" id="PF09334">
    <property type="entry name" value="tRNA-synt_1g"/>
    <property type="match status" value="2"/>
</dbReference>